<reference evidence="6 7" key="1">
    <citation type="submission" date="2024-04" db="EMBL/GenBank/DDBJ databases">
        <title>Isolation of an actinomycete strain from pig manure.</title>
        <authorList>
            <person name="Gong T."/>
            <person name="Yu Z."/>
            <person name="An M."/>
            <person name="Wei C."/>
            <person name="Yang W."/>
            <person name="Liu L."/>
        </authorList>
    </citation>
    <scope>NUCLEOTIDE SEQUENCE [LARGE SCALE GENOMIC DNA]</scope>
    <source>
        <strain evidence="6 7">ZF39</strain>
    </source>
</reference>
<dbReference type="PRINTS" id="PR01575">
    <property type="entry name" value="FFH4HYDRLASE"/>
</dbReference>
<dbReference type="Proteomes" id="UP001442841">
    <property type="component" value="Chromosome"/>
</dbReference>
<keyword evidence="2 3" id="KW-0378">Hydrolase</keyword>
<comment type="similarity">
    <text evidence="3">Belongs to the PurU family.</text>
</comment>
<proteinExistence type="inferred from homology"/>
<feature type="domain" description="ACT" evidence="5">
    <location>
        <begin position="21"/>
        <end position="94"/>
    </location>
</feature>
<dbReference type="PROSITE" id="PS51671">
    <property type="entry name" value="ACT"/>
    <property type="match status" value="1"/>
</dbReference>
<evidence type="ECO:0000313" key="6">
    <source>
        <dbReference type="EMBL" id="XAN07113.1"/>
    </source>
</evidence>
<evidence type="ECO:0000256" key="1">
    <source>
        <dbReference type="ARBA" id="ARBA00022563"/>
    </source>
</evidence>
<evidence type="ECO:0000259" key="5">
    <source>
        <dbReference type="PROSITE" id="PS51671"/>
    </source>
</evidence>
<accession>A0ABZ3FQP0</accession>
<dbReference type="Pfam" id="PF00551">
    <property type="entry name" value="Formyl_trans_N"/>
    <property type="match status" value="1"/>
</dbReference>
<dbReference type="SUPFAM" id="SSF53328">
    <property type="entry name" value="Formyltransferase"/>
    <property type="match status" value="1"/>
</dbReference>
<dbReference type="SUPFAM" id="SSF55021">
    <property type="entry name" value="ACT-like"/>
    <property type="match status" value="1"/>
</dbReference>
<dbReference type="Gene3D" id="3.40.50.170">
    <property type="entry name" value="Formyl transferase, N-terminal domain"/>
    <property type="match status" value="1"/>
</dbReference>
<dbReference type="Gene3D" id="3.30.70.260">
    <property type="match status" value="1"/>
</dbReference>
<dbReference type="PANTHER" id="PTHR42706:SF1">
    <property type="entry name" value="FORMYLTETRAHYDROFOLATE DEFORMYLASE 2, MITOCHONDRIAL"/>
    <property type="match status" value="1"/>
</dbReference>
<dbReference type="NCBIfam" id="TIGR00655">
    <property type="entry name" value="PurU"/>
    <property type="match status" value="1"/>
</dbReference>
<evidence type="ECO:0000313" key="7">
    <source>
        <dbReference type="Proteomes" id="UP001442841"/>
    </source>
</evidence>
<evidence type="ECO:0000256" key="3">
    <source>
        <dbReference type="HAMAP-Rule" id="MF_01927"/>
    </source>
</evidence>
<dbReference type="PIRSF" id="PIRSF036480">
    <property type="entry name" value="FormyFH4_hydr"/>
    <property type="match status" value="1"/>
</dbReference>
<dbReference type="InterPro" id="IPR036477">
    <property type="entry name" value="Formyl_transf_N_sf"/>
</dbReference>
<dbReference type="InterPro" id="IPR002912">
    <property type="entry name" value="ACT_dom"/>
</dbReference>
<comment type="function">
    <text evidence="3">Catalyzes the hydrolysis of 10-formyltetrahydrofolate (formyl-FH4) to formate and tetrahydrofolate (FH4).</text>
</comment>
<keyword evidence="7" id="KW-1185">Reference proteome</keyword>
<dbReference type="RefSeq" id="WP_425308565.1">
    <property type="nucleotide sequence ID" value="NZ_CP154795.1"/>
</dbReference>
<dbReference type="InterPro" id="IPR045865">
    <property type="entry name" value="ACT-like_dom_sf"/>
</dbReference>
<dbReference type="InterPro" id="IPR004810">
    <property type="entry name" value="PurU"/>
</dbReference>
<comment type="pathway">
    <text evidence="3">Purine metabolism; IMP biosynthesis via de novo pathway; formate from 10-formyl-5,6,7,8-tetrahydrofolate: step 1/1.</text>
</comment>
<organism evidence="6 7">
    <name type="scientific">Ammonicoccus fulvus</name>
    <dbReference type="NCBI Taxonomy" id="3138240"/>
    <lineage>
        <taxon>Bacteria</taxon>
        <taxon>Bacillati</taxon>
        <taxon>Actinomycetota</taxon>
        <taxon>Actinomycetes</taxon>
        <taxon>Propionibacteriales</taxon>
        <taxon>Propionibacteriaceae</taxon>
        <taxon>Ammonicoccus</taxon>
    </lineage>
</organism>
<dbReference type="GO" id="GO:0008864">
    <property type="term" value="F:formyltetrahydrofolate deformylase activity"/>
    <property type="evidence" value="ECO:0007669"/>
    <property type="project" value="UniProtKB-EC"/>
</dbReference>
<dbReference type="NCBIfam" id="NF004684">
    <property type="entry name" value="PRK06027.1"/>
    <property type="match status" value="1"/>
</dbReference>
<protein>
    <recommendedName>
        <fullName evidence="3 4">Formyltetrahydrofolate deformylase</fullName>
        <ecNumber evidence="3 4">3.5.1.10</ecNumber>
    </recommendedName>
    <alternativeName>
        <fullName evidence="3">Formyl-FH(4) hydrolase</fullName>
    </alternativeName>
</protein>
<dbReference type="EC" id="3.5.1.10" evidence="3 4"/>
<gene>
    <name evidence="3 6" type="primary">purU</name>
    <name evidence="6" type="ORF">AADG42_07325</name>
</gene>
<dbReference type="InterPro" id="IPR044074">
    <property type="entry name" value="PurU_ACT"/>
</dbReference>
<sequence>MTILTGANRRAEQSISPEEGRIVMHCADRPGVVAAVSTFLADAGANIIESDQTTTDPDGGPIFLRVVFRVADLAARIDELREEFAIRVVEPFAVEEWRITQAAVGKRVAVMVSKYDHCLMELLWRWRRGELPVNIGLVISNHPDLGPEVRSFGLPFVHIPVTKDNKESAENEQIRLLKDNFDVVVMARYMQILSNRFLREVGCPVINIHHSFLPAFIGASPYLQAHSRGVKLIGATAHYATEDLDEGPIIEQDVARVNHDDNVAALQRRGADIERAVFLRAVQWHCEDRVLRRGNTTVVFN</sequence>
<dbReference type="EMBL" id="CP154795">
    <property type="protein sequence ID" value="XAN07113.1"/>
    <property type="molecule type" value="Genomic_DNA"/>
</dbReference>
<keyword evidence="3" id="KW-0658">Purine biosynthesis</keyword>
<name>A0ABZ3FQP0_9ACTN</name>
<dbReference type="PANTHER" id="PTHR42706">
    <property type="entry name" value="FORMYLTETRAHYDROFOLATE DEFORMYLASE"/>
    <property type="match status" value="1"/>
</dbReference>
<evidence type="ECO:0000256" key="4">
    <source>
        <dbReference type="NCBIfam" id="TIGR00655"/>
    </source>
</evidence>
<dbReference type="InterPro" id="IPR002376">
    <property type="entry name" value="Formyl_transf_N"/>
</dbReference>
<feature type="active site" evidence="3">
    <location>
        <position position="245"/>
    </location>
</feature>
<dbReference type="CDD" id="cd04875">
    <property type="entry name" value="ACT_F4HF-DF"/>
    <property type="match status" value="1"/>
</dbReference>
<dbReference type="CDD" id="cd08648">
    <property type="entry name" value="FMT_core_Formyl-FH4-Hydrolase_C"/>
    <property type="match status" value="1"/>
</dbReference>
<comment type="catalytic activity">
    <reaction evidence="3">
        <text>(6R)-10-formyltetrahydrofolate + H2O = (6S)-5,6,7,8-tetrahydrofolate + formate + H(+)</text>
        <dbReference type="Rhea" id="RHEA:19833"/>
        <dbReference type="ChEBI" id="CHEBI:15377"/>
        <dbReference type="ChEBI" id="CHEBI:15378"/>
        <dbReference type="ChEBI" id="CHEBI:15740"/>
        <dbReference type="ChEBI" id="CHEBI:57453"/>
        <dbReference type="ChEBI" id="CHEBI:195366"/>
        <dbReference type="EC" id="3.5.1.10"/>
    </reaction>
</comment>
<dbReference type="Pfam" id="PF01842">
    <property type="entry name" value="ACT"/>
    <property type="match status" value="1"/>
</dbReference>
<dbReference type="HAMAP" id="MF_01927">
    <property type="entry name" value="PurU"/>
    <property type="match status" value="1"/>
</dbReference>
<keyword evidence="1 3" id="KW-0554">One-carbon metabolism</keyword>
<dbReference type="InterPro" id="IPR041729">
    <property type="entry name" value="Formyl-FH4-Hydrolase_C"/>
</dbReference>
<evidence type="ECO:0000256" key="2">
    <source>
        <dbReference type="ARBA" id="ARBA00022801"/>
    </source>
</evidence>